<dbReference type="SMART" id="SM01204">
    <property type="entry name" value="FIST_C"/>
    <property type="match status" value="1"/>
</dbReference>
<keyword evidence="2" id="KW-1003">Cell membrane</keyword>
<evidence type="ECO:0000259" key="7">
    <source>
        <dbReference type="SMART" id="SM01204"/>
    </source>
</evidence>
<evidence type="ECO:0000259" key="6">
    <source>
        <dbReference type="SMART" id="SM00897"/>
    </source>
</evidence>
<dbReference type="InterPro" id="IPR016741">
    <property type="entry name" value="UCP018953"/>
</dbReference>
<evidence type="ECO:0000256" key="2">
    <source>
        <dbReference type="ARBA" id="ARBA00022475"/>
    </source>
</evidence>
<comment type="subcellular location">
    <subcellularLocation>
        <location evidence="1">Cell membrane</location>
        <topology evidence="1">Multi-pass membrane protein</topology>
    </subcellularLocation>
</comment>
<keyword evidence="3" id="KW-0812">Transmembrane</keyword>
<keyword evidence="4" id="KW-1133">Transmembrane helix</keyword>
<evidence type="ECO:0000256" key="5">
    <source>
        <dbReference type="ARBA" id="ARBA00023136"/>
    </source>
</evidence>
<organism evidence="8 9">
    <name type="scientific">Uliginosibacterium paludis</name>
    <dbReference type="NCBI Taxonomy" id="1615952"/>
    <lineage>
        <taxon>Bacteria</taxon>
        <taxon>Pseudomonadati</taxon>
        <taxon>Pseudomonadota</taxon>
        <taxon>Betaproteobacteria</taxon>
        <taxon>Rhodocyclales</taxon>
        <taxon>Zoogloeaceae</taxon>
        <taxon>Uliginosibacterium</taxon>
    </lineage>
</organism>
<dbReference type="PANTHER" id="PTHR14939:SF5">
    <property type="entry name" value="F-BOX ONLY PROTEIN 22"/>
    <property type="match status" value="1"/>
</dbReference>
<dbReference type="EMBL" id="JBEWLZ010000005">
    <property type="protein sequence ID" value="MET1490329.1"/>
    <property type="molecule type" value="Genomic_DNA"/>
</dbReference>
<keyword evidence="5" id="KW-0472">Membrane</keyword>
<evidence type="ECO:0000313" key="9">
    <source>
        <dbReference type="Proteomes" id="UP001548590"/>
    </source>
</evidence>
<feature type="domain" description="FIST C-domain" evidence="7">
    <location>
        <begin position="209"/>
        <end position="349"/>
    </location>
</feature>
<dbReference type="PANTHER" id="PTHR14939">
    <property type="entry name" value="F-BOX ONLY PROTEIN 22"/>
    <property type="match status" value="1"/>
</dbReference>
<dbReference type="InterPro" id="IPR019494">
    <property type="entry name" value="FIST_C"/>
</dbReference>
<reference evidence="8 9" key="1">
    <citation type="submission" date="2024-07" db="EMBL/GenBank/DDBJ databases">
        <title>Uliginosibacterium paludis KCTC:42655.</title>
        <authorList>
            <person name="Kim M.K."/>
        </authorList>
    </citation>
    <scope>NUCLEOTIDE SEQUENCE [LARGE SCALE GENOMIC DNA]</scope>
    <source>
        <strain evidence="8 9">KCTC 42655</strain>
    </source>
</reference>
<accession>A0ABV2CQY6</accession>
<name>A0ABV2CQY6_9RHOO</name>
<dbReference type="InterPro" id="IPR013702">
    <property type="entry name" value="FIST_domain_N"/>
</dbReference>
<comment type="caution">
    <text evidence="8">The sequence shown here is derived from an EMBL/GenBank/DDBJ whole genome shotgun (WGS) entry which is preliminary data.</text>
</comment>
<dbReference type="SMART" id="SM00897">
    <property type="entry name" value="FIST"/>
    <property type="match status" value="1"/>
</dbReference>
<evidence type="ECO:0000313" key="8">
    <source>
        <dbReference type="EMBL" id="MET1490329.1"/>
    </source>
</evidence>
<gene>
    <name evidence="8" type="ORF">ABVT11_10870</name>
</gene>
<dbReference type="PIRSF" id="PIRSF018953">
    <property type="entry name" value="UCP018953"/>
    <property type="match status" value="1"/>
</dbReference>
<sequence length="362" mass="38564">MTSPRFASAWASASGWEDALQGVLASLPRLPQANLGFLYVSDHFAFALDPLLNRLRQHTGVQEWIGATGVGVLGREGAALDAPGLSVMLGAFPLDCFRVFSGRKPLPRDFSAYAALVHGDPLTPDMSELVSDMSHKIRGGSLAGGLASARQQAWHIAEAPLTGGLSGVAFNDRIQMLTGLSQGCLPLPGSWHVTAAQDSLIERIDGRPATEVFREAAGPALGADLRRAVNTLLVGLTDDDQDRRQFAARRIVAIDLRSGKLAINESVSKGQSLLFLKRDEEAARQDLLQMLHDLRDACPRPPAGGIYVSCAGRGGIMFDSDDAEVSMIREVFGDIPLAGFFAAGEIAGSRLFGQTGTLTLFV</sequence>
<dbReference type="Pfam" id="PF08495">
    <property type="entry name" value="FIST"/>
    <property type="match status" value="1"/>
</dbReference>
<evidence type="ECO:0000256" key="3">
    <source>
        <dbReference type="ARBA" id="ARBA00022692"/>
    </source>
</evidence>
<protein>
    <submittedName>
        <fullName evidence="8">FIST N-terminal domain-containing protein</fullName>
    </submittedName>
</protein>
<feature type="domain" description="FIST" evidence="6">
    <location>
        <begin position="32"/>
        <end position="208"/>
    </location>
</feature>
<dbReference type="Pfam" id="PF10442">
    <property type="entry name" value="FIST_C"/>
    <property type="match status" value="1"/>
</dbReference>
<dbReference type="RefSeq" id="WP_345928592.1">
    <property type="nucleotide sequence ID" value="NZ_JBDIVF010000006.1"/>
</dbReference>
<keyword evidence="9" id="KW-1185">Reference proteome</keyword>
<proteinExistence type="predicted"/>
<evidence type="ECO:0000256" key="1">
    <source>
        <dbReference type="ARBA" id="ARBA00004651"/>
    </source>
</evidence>
<dbReference type="Proteomes" id="UP001548590">
    <property type="component" value="Unassembled WGS sequence"/>
</dbReference>
<evidence type="ECO:0000256" key="4">
    <source>
        <dbReference type="ARBA" id="ARBA00022989"/>
    </source>
</evidence>